<dbReference type="RefSeq" id="WP_262582098.1">
    <property type="nucleotide sequence ID" value="NZ_JAOQJV010000017.1"/>
</dbReference>
<keyword evidence="2" id="KW-1133">Transmembrane helix</keyword>
<dbReference type="SMART" id="SM00257">
    <property type="entry name" value="LysM"/>
    <property type="match status" value="1"/>
</dbReference>
<dbReference type="CDD" id="cd00118">
    <property type="entry name" value="LysM"/>
    <property type="match status" value="1"/>
</dbReference>
<name>A0ABT2S916_9FIRM</name>
<feature type="domain" description="LysM" evidence="3">
    <location>
        <begin position="323"/>
        <end position="370"/>
    </location>
</feature>
<dbReference type="PROSITE" id="PS51782">
    <property type="entry name" value="LYSM"/>
    <property type="match status" value="1"/>
</dbReference>
<feature type="compositionally biased region" description="Polar residues" evidence="1">
    <location>
        <begin position="265"/>
        <end position="285"/>
    </location>
</feature>
<proteinExistence type="predicted"/>
<organism evidence="4 5">
    <name type="scientific">Dorea ammoniilytica</name>
    <dbReference type="NCBI Taxonomy" id="2981788"/>
    <lineage>
        <taxon>Bacteria</taxon>
        <taxon>Bacillati</taxon>
        <taxon>Bacillota</taxon>
        <taxon>Clostridia</taxon>
        <taxon>Lachnospirales</taxon>
        <taxon>Lachnospiraceae</taxon>
        <taxon>Dorea</taxon>
    </lineage>
</organism>
<dbReference type="InterPro" id="IPR018392">
    <property type="entry name" value="LysM"/>
</dbReference>
<evidence type="ECO:0000259" key="3">
    <source>
        <dbReference type="PROSITE" id="PS51782"/>
    </source>
</evidence>
<dbReference type="Gene3D" id="3.10.350.10">
    <property type="entry name" value="LysM domain"/>
    <property type="match status" value="1"/>
</dbReference>
<dbReference type="Pfam" id="PF01476">
    <property type="entry name" value="LysM"/>
    <property type="match status" value="1"/>
</dbReference>
<evidence type="ECO:0000313" key="4">
    <source>
        <dbReference type="EMBL" id="MCU6700750.1"/>
    </source>
</evidence>
<dbReference type="EMBL" id="JAOQJV010000017">
    <property type="protein sequence ID" value="MCU6700750.1"/>
    <property type="molecule type" value="Genomic_DNA"/>
</dbReference>
<evidence type="ECO:0000256" key="2">
    <source>
        <dbReference type="SAM" id="Phobius"/>
    </source>
</evidence>
<keyword evidence="2" id="KW-0812">Transmembrane</keyword>
<dbReference type="SUPFAM" id="SSF54106">
    <property type="entry name" value="LysM domain"/>
    <property type="match status" value="1"/>
</dbReference>
<reference evidence="4 5" key="1">
    <citation type="journal article" date="2021" name="ISME Commun">
        <title>Automated analysis of genomic sequences facilitates high-throughput and comprehensive description of bacteria.</title>
        <authorList>
            <person name="Hitch T.C.A."/>
        </authorList>
    </citation>
    <scope>NUCLEOTIDE SEQUENCE [LARGE SCALE GENOMIC DNA]</scope>
    <source>
        <strain evidence="4 5">Sanger_02</strain>
    </source>
</reference>
<dbReference type="InterPro" id="IPR036779">
    <property type="entry name" value="LysM_dom_sf"/>
</dbReference>
<gene>
    <name evidence="4" type="ORF">OCV65_10970</name>
</gene>
<feature type="compositionally biased region" description="Polar residues" evidence="1">
    <location>
        <begin position="300"/>
        <end position="313"/>
    </location>
</feature>
<accession>A0ABT2S916</accession>
<protein>
    <submittedName>
        <fullName evidence="4">LysM peptidoglycan-binding domain-containing protein</fullName>
    </submittedName>
</protein>
<keyword evidence="2" id="KW-0472">Membrane</keyword>
<evidence type="ECO:0000256" key="1">
    <source>
        <dbReference type="SAM" id="MobiDB-lite"/>
    </source>
</evidence>
<feature type="transmembrane region" description="Helical" evidence="2">
    <location>
        <begin position="214"/>
        <end position="234"/>
    </location>
</feature>
<feature type="region of interest" description="Disordered" evidence="1">
    <location>
        <begin position="251"/>
        <end position="313"/>
    </location>
</feature>
<feature type="compositionally biased region" description="Low complexity" evidence="1">
    <location>
        <begin position="251"/>
        <end position="264"/>
    </location>
</feature>
<keyword evidence="5" id="KW-1185">Reference proteome</keyword>
<sequence>MERQFPKNVKQIGNVSDSPRIYVEDYVETFLNQLEEQGREVTITAFLLGEKVQIEGEECIFVTGALQVKDSISEEINPVITKEELETAKVESREYFHEMDIIGWFQTVPDRPLALSREMAKAHEKLLPEKNSLLILKGQEEELYFAYKFKELMEIGGHYIFYEKNPDMQSYMIRERRQIGVTPSEVVEDRAAKDFRSTIKGRMEVREQRRESRYVYLTSVLLVVIVLAIGISTMNNYDKMNSVQNSIETLSSNMGANGSSGNNAQQDAQNSDEQSDQQIAEQTGQGDQGESVGGTDEASQETNGGTTPDPSTIQEELQGASEEYYVVQKGDTLDLISKKLYGTTSETDAICRMNGLKDGNLIFIGQKLLLP</sequence>
<comment type="caution">
    <text evidence="4">The sequence shown here is derived from an EMBL/GenBank/DDBJ whole genome shotgun (WGS) entry which is preliminary data.</text>
</comment>
<evidence type="ECO:0000313" key="5">
    <source>
        <dbReference type="Proteomes" id="UP001207605"/>
    </source>
</evidence>
<dbReference type="Proteomes" id="UP001207605">
    <property type="component" value="Unassembled WGS sequence"/>
</dbReference>